<name>A0A813MPR2_9BILA</name>
<protein>
    <recommendedName>
        <fullName evidence="2">RRM domain-containing protein</fullName>
    </recommendedName>
</protein>
<feature type="domain" description="RRM" evidence="2">
    <location>
        <begin position="10"/>
        <end position="88"/>
    </location>
</feature>
<evidence type="ECO:0000259" key="2">
    <source>
        <dbReference type="PROSITE" id="PS50102"/>
    </source>
</evidence>
<dbReference type="PANTHER" id="PTHR48034">
    <property type="entry name" value="TRANSFORMER-2 SEX-DETERMINING PROTEIN-RELATED"/>
    <property type="match status" value="1"/>
</dbReference>
<dbReference type="Proteomes" id="UP000663879">
    <property type="component" value="Unassembled WGS sequence"/>
</dbReference>
<keyword evidence="4" id="KW-1185">Reference proteome</keyword>
<dbReference type="GO" id="GO:0003723">
    <property type="term" value="F:RNA binding"/>
    <property type="evidence" value="ECO:0007669"/>
    <property type="project" value="UniProtKB-UniRule"/>
</dbReference>
<comment type="caution">
    <text evidence="3">The sequence shown here is derived from an EMBL/GenBank/DDBJ whole genome shotgun (WGS) entry which is preliminary data.</text>
</comment>
<evidence type="ECO:0000313" key="3">
    <source>
        <dbReference type="EMBL" id="CAF0722395.1"/>
    </source>
</evidence>
<dbReference type="Gene3D" id="3.30.70.330">
    <property type="match status" value="1"/>
</dbReference>
<dbReference type="InterPro" id="IPR012677">
    <property type="entry name" value="Nucleotide-bd_a/b_plait_sf"/>
</dbReference>
<gene>
    <name evidence="3" type="ORF">OXX778_LOCUS2257</name>
</gene>
<accession>A0A813MPR2</accession>
<dbReference type="InterPro" id="IPR050441">
    <property type="entry name" value="RBM"/>
</dbReference>
<dbReference type="SMART" id="SM00360">
    <property type="entry name" value="RRM"/>
    <property type="match status" value="1"/>
</dbReference>
<dbReference type="Pfam" id="PF00076">
    <property type="entry name" value="RRM_1"/>
    <property type="match status" value="1"/>
</dbReference>
<dbReference type="OrthoDB" id="439808at2759"/>
<proteinExistence type="predicted"/>
<dbReference type="InterPro" id="IPR000504">
    <property type="entry name" value="RRM_dom"/>
</dbReference>
<dbReference type="InterPro" id="IPR035979">
    <property type="entry name" value="RBD_domain_sf"/>
</dbReference>
<dbReference type="AlphaFoldDB" id="A0A813MPR2"/>
<dbReference type="PROSITE" id="PS50102">
    <property type="entry name" value="RRM"/>
    <property type="match status" value="1"/>
</dbReference>
<evidence type="ECO:0000313" key="4">
    <source>
        <dbReference type="Proteomes" id="UP000663879"/>
    </source>
</evidence>
<dbReference type="EMBL" id="CAJNOC010000171">
    <property type="protein sequence ID" value="CAF0722395.1"/>
    <property type="molecule type" value="Genomic_DNA"/>
</dbReference>
<dbReference type="SUPFAM" id="SSF54928">
    <property type="entry name" value="RNA-binding domain, RBD"/>
    <property type="match status" value="1"/>
</dbReference>
<keyword evidence="1" id="KW-0694">RNA-binding</keyword>
<reference evidence="3" key="1">
    <citation type="submission" date="2021-02" db="EMBL/GenBank/DDBJ databases">
        <authorList>
            <person name="Nowell W R."/>
        </authorList>
    </citation>
    <scope>NUCLEOTIDE SEQUENCE</scope>
    <source>
        <strain evidence="3">Ploen Becks lab</strain>
    </source>
</reference>
<sequence>MIPYQSKYTTTLCVRNLTEDVTREDLKNEFGRFGNIVDIMIPVDFHTRQPKGYCFIEFEDFYQAEDAFYSLHLSTFFGEKIEIDYAKSDWKREIQIREQLQFLKESCNINELKIKCIHALNMSGI</sequence>
<organism evidence="3 4">
    <name type="scientific">Brachionus calyciflorus</name>
    <dbReference type="NCBI Taxonomy" id="104777"/>
    <lineage>
        <taxon>Eukaryota</taxon>
        <taxon>Metazoa</taxon>
        <taxon>Spiralia</taxon>
        <taxon>Gnathifera</taxon>
        <taxon>Rotifera</taxon>
        <taxon>Eurotatoria</taxon>
        <taxon>Monogononta</taxon>
        <taxon>Pseudotrocha</taxon>
        <taxon>Ploima</taxon>
        <taxon>Brachionidae</taxon>
        <taxon>Brachionus</taxon>
    </lineage>
</organism>
<evidence type="ECO:0000256" key="1">
    <source>
        <dbReference type="PROSITE-ProRule" id="PRU00176"/>
    </source>
</evidence>